<evidence type="ECO:0000259" key="3">
    <source>
        <dbReference type="Pfam" id="PF24064"/>
    </source>
</evidence>
<reference evidence="4 5" key="1">
    <citation type="journal article" date="2016" name="Mol. Biol. Evol.">
        <title>Genome-Wide Survey of Gut Fungi (Harpellales) Reveals the First Horizontally Transferred Ubiquitin Gene from a Mosquito Host.</title>
        <authorList>
            <person name="Wang Y."/>
            <person name="White M.M."/>
            <person name="Kvist S."/>
            <person name="Moncalvo J.M."/>
        </authorList>
    </citation>
    <scope>NUCLEOTIDE SEQUENCE [LARGE SCALE GENOMIC DNA]</scope>
    <source>
        <strain evidence="4 5">ALG-7-W6</strain>
    </source>
</reference>
<dbReference type="STRING" id="133383.A0A1R0GW01"/>
<feature type="compositionally biased region" description="Polar residues" evidence="2">
    <location>
        <begin position="351"/>
        <end position="363"/>
    </location>
</feature>
<evidence type="ECO:0000313" key="5">
    <source>
        <dbReference type="Proteomes" id="UP000187455"/>
    </source>
</evidence>
<feature type="compositionally biased region" description="Polar residues" evidence="2">
    <location>
        <begin position="461"/>
        <end position="510"/>
    </location>
</feature>
<proteinExistence type="inferred from homology"/>
<feature type="region of interest" description="Disordered" evidence="2">
    <location>
        <begin position="218"/>
        <end position="269"/>
    </location>
</feature>
<feature type="region of interest" description="Disordered" evidence="2">
    <location>
        <begin position="429"/>
        <end position="531"/>
    </location>
</feature>
<name>A0A1R0GW01_9FUNG</name>
<dbReference type="PANTHER" id="PTHR13153:SF5">
    <property type="entry name" value="GATOR COMPLEX PROTEIN NPRL3"/>
    <property type="match status" value="1"/>
</dbReference>
<dbReference type="Pfam" id="PF03666">
    <property type="entry name" value="NPR3"/>
    <property type="match status" value="2"/>
</dbReference>
<protein>
    <submittedName>
        <fullName evidence="4">Nitrogen permease regulator 3-like protein</fullName>
    </submittedName>
</protein>
<comment type="caution">
    <text evidence="4">The sequence shown here is derived from an EMBL/GenBank/DDBJ whole genome shotgun (WGS) entry which is preliminary data.</text>
</comment>
<dbReference type="Pfam" id="PF24064">
    <property type="entry name" value="HTH_NPRL3"/>
    <property type="match status" value="1"/>
</dbReference>
<keyword evidence="5" id="KW-1185">Reference proteome</keyword>
<sequence>MEDYLLGVFLVTYSSRGYHLPFKYPKSVFDNYRNCSFPESLSTQEENSSLTFAPSFPSSLNNSFLHLIPNDSSSIKDNASLSITSNHSKEKLAPSDPQNTAQGIIHYSFTLPNERILFSFPFSLLDLISETQTKDIHETARASSTSSQPLYPLNESEGIKISTESGSHHNILDKNEADLAQLPLNKQVETSSLSSRNYRKARENKSLFYYKSKKNSDSIERNLGSSSNIDTPIDKQIITFPNSKSANPDKSSLLENKSNATSSLNSRCTSESNSKIFCNVDSTATNPEFSKSRYKIDSLSYINDPNNEVQNSESNLLDPANSINVALNSSISIAPGNSSNSNSKEEKFKTSKASTYQHPSRNNSSSKKHHTPSSSFNWTSSTIYGFEVKLLAQLLSVRPSENYQKFNIGIDDICFLGYPIRDNVYDSFQDKPSDFNNSETQNSEKPPSSRKESLIRFNNPYPDNSWDQFEKSFSGNRKINPSQINSSINLRNSNTNGHNAALSESESAKTSRPHTIRSASPQPPPIVHKPTLVHNSNPNNDPKKYSSMFHVVFLINGNSPLLETHNTRLYNCVLKPLTSALRWEQEQSNYVYSQSLIMRNLYKTAVNEQWSIDTYFDNLFKQSDLANTLRMVYENIKKNQCTHLIVNNNIPISIQLPNTPLLVRKATKFPSAQAWSYFQPNKEFNLSKNPSLLDYSQKLTSADLYTYETFNFISNQESNLKIKKSSFNKSKSGFLGQSTFSSLSRSSKNLKDDPSNTESELFESDQLKNSNSSNMIFDQYFSSRDKQSPILITKPPIISLLETRSNYNIKPTAQLLEYLEIESDLMKNGDQFNTYDSITHLKKNMTNRMDSSFFSESVKVPGFNRSPESSDLGFIAQNYQRILSSDFPIHTAPYPQATNTLVSSGELPPLNMNVYPTIEPYHSLLLLSSPGDILSRINSDPSPSLIRLIKKASPIQPLAELHPLINISFAQICRLCAHLVYWGEARIICPASLKNIYMVGPNMNISEYVQNHELEFSKKFPGYCLPLTLSFLNRHEPFKDCIDAVPVIKGYSPGNSIFSKRASNVHNHLKDGDTYSEFIDGSNFDVSRSTSTYNLQSAHPSVVNTKSLNISDTVKDKRAETPGDSTPDSLAKTNQDLKVTNDSSQILKHPYKDAGSTEIPSQRGDISSQNNLNSKNLNKNESNDGEALYRDMLVYLLKTNIIAQKHAWPILLVPLYVKLGLKEDQHKLLLKKQWRKSKAAKNYFDSDEFLGENFNKNQEQVEFESLTDSEPGNGNNAVDGFLKNYYFSWRPTSGFASASASERSYLFKLMENKPPNHVRWFLDKTIYFNGKHHVDEILFREFLTISQFFHLMKPFKDLVIMTYHY</sequence>
<dbReference type="InterPro" id="IPR005365">
    <property type="entry name" value="Npr3"/>
</dbReference>
<evidence type="ECO:0000256" key="2">
    <source>
        <dbReference type="SAM" id="MobiDB-lite"/>
    </source>
</evidence>
<feature type="region of interest" description="Disordered" evidence="2">
    <location>
        <begin position="334"/>
        <end position="375"/>
    </location>
</feature>
<organism evidence="4 5">
    <name type="scientific">Smittium mucronatum</name>
    <dbReference type="NCBI Taxonomy" id="133383"/>
    <lineage>
        <taxon>Eukaryota</taxon>
        <taxon>Fungi</taxon>
        <taxon>Fungi incertae sedis</taxon>
        <taxon>Zoopagomycota</taxon>
        <taxon>Kickxellomycotina</taxon>
        <taxon>Harpellomycetes</taxon>
        <taxon>Harpellales</taxon>
        <taxon>Legeriomycetaceae</taxon>
        <taxon>Smittium</taxon>
    </lineage>
</organism>
<dbReference type="Proteomes" id="UP000187455">
    <property type="component" value="Unassembled WGS sequence"/>
</dbReference>
<feature type="region of interest" description="Disordered" evidence="2">
    <location>
        <begin position="1141"/>
        <end position="1183"/>
    </location>
</feature>
<dbReference type="GO" id="GO:0010508">
    <property type="term" value="P:positive regulation of autophagy"/>
    <property type="evidence" value="ECO:0007669"/>
    <property type="project" value="TreeGrafter"/>
</dbReference>
<dbReference type="GO" id="GO:0034198">
    <property type="term" value="P:cellular response to amino acid starvation"/>
    <property type="evidence" value="ECO:0007669"/>
    <property type="project" value="TreeGrafter"/>
</dbReference>
<feature type="compositionally biased region" description="Low complexity" evidence="2">
    <location>
        <begin position="1167"/>
        <end position="1180"/>
    </location>
</feature>
<evidence type="ECO:0000256" key="1">
    <source>
        <dbReference type="ARBA" id="ARBA00010546"/>
    </source>
</evidence>
<dbReference type="GO" id="GO:1990130">
    <property type="term" value="C:GATOR1 complex"/>
    <property type="evidence" value="ECO:0007669"/>
    <property type="project" value="TreeGrafter"/>
</dbReference>
<dbReference type="InterPro" id="IPR056603">
    <property type="entry name" value="HTH_NPRL3"/>
</dbReference>
<dbReference type="GO" id="GO:1904262">
    <property type="term" value="P:negative regulation of TORC1 signaling"/>
    <property type="evidence" value="ECO:0007669"/>
    <property type="project" value="TreeGrafter"/>
</dbReference>
<dbReference type="OrthoDB" id="5553701at2759"/>
<dbReference type="GO" id="GO:0038202">
    <property type="term" value="P:TORC1 signaling"/>
    <property type="evidence" value="ECO:0007669"/>
    <property type="project" value="TreeGrafter"/>
</dbReference>
<gene>
    <name evidence="4" type="ORF">AYI68_g4839</name>
</gene>
<accession>A0A1R0GW01</accession>
<feature type="compositionally biased region" description="Polar residues" evidence="2">
    <location>
        <begin position="239"/>
        <end position="269"/>
    </location>
</feature>
<feature type="compositionally biased region" description="Polar residues" evidence="2">
    <location>
        <begin position="434"/>
        <end position="446"/>
    </location>
</feature>
<feature type="domain" description="GATOR1 complex protein NPRL3 C-terminal HTH" evidence="3">
    <location>
        <begin position="1299"/>
        <end position="1359"/>
    </location>
</feature>
<comment type="similarity">
    <text evidence="1">Belongs to the NPR3 family.</text>
</comment>
<evidence type="ECO:0000313" key="4">
    <source>
        <dbReference type="EMBL" id="OLY81059.1"/>
    </source>
</evidence>
<feature type="region of interest" description="Disordered" evidence="2">
    <location>
        <begin position="739"/>
        <end position="765"/>
    </location>
</feature>
<dbReference type="EMBL" id="LSSL01002823">
    <property type="protein sequence ID" value="OLY81059.1"/>
    <property type="molecule type" value="Genomic_DNA"/>
</dbReference>
<dbReference type="PANTHER" id="PTHR13153">
    <property type="entry name" value="CGTHBA PROTEIN -14 GENE PROTEIN"/>
    <property type="match status" value="1"/>
</dbReference>